<proteinExistence type="predicted"/>
<comment type="caution">
    <text evidence="1">The sequence shown here is derived from an EMBL/GenBank/DDBJ whole genome shotgun (WGS) entry which is preliminary data.</text>
</comment>
<dbReference type="OrthoDB" id="6265565at2"/>
<gene>
    <name evidence="1" type="ORF">EDC91_14423</name>
</gene>
<sequence length="139" mass="16278">MDVIFKNAHNYLYLYGHTDKFNFLFRGDVRRICDFFGVNRSTAYRWIKAGKPTNETALRLLDIAAAGFLPCNRAWDKYFIFNGHLVTHSGYVLAPWQIDRLCQASDLQPTAERLTDNKRNYAPWRDRQPEFVKNNILTA</sequence>
<organism evidence="1 2">
    <name type="scientific">Shewanella fodinae</name>
    <dbReference type="NCBI Taxonomy" id="552357"/>
    <lineage>
        <taxon>Bacteria</taxon>
        <taxon>Pseudomonadati</taxon>
        <taxon>Pseudomonadota</taxon>
        <taxon>Gammaproteobacteria</taxon>
        <taxon>Alteromonadales</taxon>
        <taxon>Shewanellaceae</taxon>
        <taxon>Shewanella</taxon>
    </lineage>
</organism>
<protein>
    <submittedName>
        <fullName evidence="1">Uncharacterized protein</fullName>
    </submittedName>
</protein>
<evidence type="ECO:0000313" key="2">
    <source>
        <dbReference type="Proteomes" id="UP000294832"/>
    </source>
</evidence>
<dbReference type="RefSeq" id="WP_133040506.1">
    <property type="nucleotide sequence ID" value="NZ_SLWF01000044.1"/>
</dbReference>
<evidence type="ECO:0000313" key="1">
    <source>
        <dbReference type="EMBL" id="TCN77722.1"/>
    </source>
</evidence>
<dbReference type="AlphaFoldDB" id="A0A4R2F4W0"/>
<keyword evidence="2" id="KW-1185">Reference proteome</keyword>
<accession>A0A4R2F4W0</accession>
<dbReference type="EMBL" id="SLWF01000044">
    <property type="protein sequence ID" value="TCN77722.1"/>
    <property type="molecule type" value="Genomic_DNA"/>
</dbReference>
<name>A0A4R2F4W0_9GAMM</name>
<dbReference type="Proteomes" id="UP000294832">
    <property type="component" value="Unassembled WGS sequence"/>
</dbReference>
<reference evidence="1 2" key="1">
    <citation type="submission" date="2019-03" db="EMBL/GenBank/DDBJ databases">
        <title>Freshwater and sediment microbial communities from various areas in North America, analyzing microbe dynamics in response to fracking.</title>
        <authorList>
            <person name="Lamendella R."/>
        </authorList>
    </citation>
    <scope>NUCLEOTIDE SEQUENCE [LARGE SCALE GENOMIC DNA]</scope>
    <source>
        <strain evidence="1 2">74A</strain>
    </source>
</reference>